<reference evidence="3" key="1">
    <citation type="journal article" date="2019" name="Int. J. Syst. Evol. Microbiol.">
        <title>The Global Catalogue of Microorganisms (GCM) 10K type strain sequencing project: providing services to taxonomists for standard genome sequencing and annotation.</title>
        <authorList>
            <consortium name="The Broad Institute Genomics Platform"/>
            <consortium name="The Broad Institute Genome Sequencing Center for Infectious Disease"/>
            <person name="Wu L."/>
            <person name="Ma J."/>
        </authorList>
    </citation>
    <scope>NUCLEOTIDE SEQUENCE [LARGE SCALE GENOMIC DNA]</scope>
    <source>
        <strain evidence="3">JCM 17125</strain>
    </source>
</reference>
<evidence type="ECO:0000313" key="2">
    <source>
        <dbReference type="EMBL" id="GAA3689932.1"/>
    </source>
</evidence>
<protein>
    <recommendedName>
        <fullName evidence="1">AbiEi antitoxin N-terminal domain-containing protein</fullName>
    </recommendedName>
</protein>
<accession>A0ABP7CJ83</accession>
<proteinExistence type="predicted"/>
<name>A0ABP7CJ83_9MICO</name>
<dbReference type="RefSeq" id="WP_344940261.1">
    <property type="nucleotide sequence ID" value="NZ_BAABDC010000001.1"/>
</dbReference>
<dbReference type="Proteomes" id="UP001501468">
    <property type="component" value="Unassembled WGS sequence"/>
</dbReference>
<dbReference type="Pfam" id="PF13338">
    <property type="entry name" value="AbiEi_4"/>
    <property type="match status" value="1"/>
</dbReference>
<dbReference type="EMBL" id="BAABDC010000001">
    <property type="protein sequence ID" value="GAA3689932.1"/>
    <property type="molecule type" value="Genomic_DNA"/>
</dbReference>
<feature type="domain" description="AbiEi antitoxin N-terminal" evidence="1">
    <location>
        <begin position="10"/>
        <end position="51"/>
    </location>
</feature>
<comment type="caution">
    <text evidence="2">The sequence shown here is derived from an EMBL/GenBank/DDBJ whole genome shotgun (WGS) entry which is preliminary data.</text>
</comment>
<gene>
    <name evidence="2" type="ORF">GCM10022399_02050</name>
</gene>
<sequence>MEPATVDGAFRSQAGVISRRQVLAAGLDDNDVERLLRRREWAVVHPGVYVNHTGPLVWIQRAWAAVLALAPAVLAGPSALRVHGLADGGGPSADRQARDLIVHLAVERDRHVKAPRGVVVVRRTNLASQAQSHHSPPRLRLEEAVIDVADHAARDSDAVSVISAACQQGLTTPTRILVTTRLRSRLKRRRLLLEVLGMPQPACDPCWNDATSGRSSVPMVSRGVAVSADS</sequence>
<evidence type="ECO:0000259" key="1">
    <source>
        <dbReference type="Pfam" id="PF13338"/>
    </source>
</evidence>
<dbReference type="InterPro" id="IPR025159">
    <property type="entry name" value="AbiEi_N"/>
</dbReference>
<evidence type="ECO:0000313" key="3">
    <source>
        <dbReference type="Proteomes" id="UP001501468"/>
    </source>
</evidence>
<keyword evidence="3" id="KW-1185">Reference proteome</keyword>
<organism evidence="2 3">
    <name type="scientific">Terrabacter ginsenosidimutans</name>
    <dbReference type="NCBI Taxonomy" id="490575"/>
    <lineage>
        <taxon>Bacteria</taxon>
        <taxon>Bacillati</taxon>
        <taxon>Actinomycetota</taxon>
        <taxon>Actinomycetes</taxon>
        <taxon>Micrococcales</taxon>
        <taxon>Intrasporangiaceae</taxon>
        <taxon>Terrabacter</taxon>
    </lineage>
</organism>